<dbReference type="RefSeq" id="WP_188966941.1">
    <property type="nucleotide sequence ID" value="NZ_BMKW01000004.1"/>
</dbReference>
<sequence length="125" mass="12439">MKRVILAAAMVAGLGGPAMAQRQGGYAVAGQTPDGQRYSGTLQMEAAGGNTWRVVWSVAGDSARGLGLLIPEGPLLVVGYLAGREIGVVAYAVQPDGRLLGTWTQGAGGGVGSETLTPAGGSTGK</sequence>
<proteinExistence type="predicted"/>
<accession>A0A917KGP2</accession>
<feature type="region of interest" description="Disordered" evidence="1">
    <location>
        <begin position="106"/>
        <end position="125"/>
    </location>
</feature>
<gene>
    <name evidence="3" type="ORF">GCM10011320_20490</name>
</gene>
<comment type="caution">
    <text evidence="3">The sequence shown here is derived from an EMBL/GenBank/DDBJ whole genome shotgun (WGS) entry which is preliminary data.</text>
</comment>
<evidence type="ECO:0000256" key="1">
    <source>
        <dbReference type="SAM" id="MobiDB-lite"/>
    </source>
</evidence>
<reference evidence="3" key="1">
    <citation type="journal article" date="2014" name="Int. J. Syst. Evol. Microbiol.">
        <title>Complete genome sequence of Corynebacterium casei LMG S-19264T (=DSM 44701T), isolated from a smear-ripened cheese.</title>
        <authorList>
            <consortium name="US DOE Joint Genome Institute (JGI-PGF)"/>
            <person name="Walter F."/>
            <person name="Albersmeier A."/>
            <person name="Kalinowski J."/>
            <person name="Ruckert C."/>
        </authorList>
    </citation>
    <scope>NUCLEOTIDE SEQUENCE</scope>
    <source>
        <strain evidence="3">CGMCC 1.3617</strain>
    </source>
</reference>
<dbReference type="Proteomes" id="UP000661507">
    <property type="component" value="Unassembled WGS sequence"/>
</dbReference>
<feature type="signal peptide" evidence="2">
    <location>
        <begin position="1"/>
        <end position="20"/>
    </location>
</feature>
<evidence type="ECO:0000256" key="2">
    <source>
        <dbReference type="SAM" id="SignalP"/>
    </source>
</evidence>
<evidence type="ECO:0000313" key="4">
    <source>
        <dbReference type="Proteomes" id="UP000661507"/>
    </source>
</evidence>
<organism evidence="3 4">
    <name type="scientific">Neoroseomonas lacus</name>
    <dbReference type="NCBI Taxonomy" id="287609"/>
    <lineage>
        <taxon>Bacteria</taxon>
        <taxon>Pseudomonadati</taxon>
        <taxon>Pseudomonadota</taxon>
        <taxon>Alphaproteobacteria</taxon>
        <taxon>Acetobacterales</taxon>
        <taxon>Acetobacteraceae</taxon>
        <taxon>Neoroseomonas</taxon>
    </lineage>
</organism>
<evidence type="ECO:0000313" key="3">
    <source>
        <dbReference type="EMBL" id="GGJ13127.1"/>
    </source>
</evidence>
<protein>
    <submittedName>
        <fullName evidence="3">Uncharacterized protein</fullName>
    </submittedName>
</protein>
<keyword evidence="4" id="KW-1185">Reference proteome</keyword>
<keyword evidence="2" id="KW-0732">Signal</keyword>
<name>A0A917KGP2_9PROT</name>
<dbReference type="EMBL" id="BMKW01000004">
    <property type="protein sequence ID" value="GGJ13127.1"/>
    <property type="molecule type" value="Genomic_DNA"/>
</dbReference>
<dbReference type="AlphaFoldDB" id="A0A917KGP2"/>
<reference evidence="3" key="2">
    <citation type="submission" date="2020-09" db="EMBL/GenBank/DDBJ databases">
        <authorList>
            <person name="Sun Q."/>
            <person name="Zhou Y."/>
        </authorList>
    </citation>
    <scope>NUCLEOTIDE SEQUENCE</scope>
    <source>
        <strain evidence="3">CGMCC 1.3617</strain>
    </source>
</reference>
<feature type="chain" id="PRO_5036858397" evidence="2">
    <location>
        <begin position="21"/>
        <end position="125"/>
    </location>
</feature>